<gene>
    <name evidence="2" type="ORF">PEVE_00029725</name>
</gene>
<sequence>MCGSLLSKFRKANNKVDPGIIIFPEPRQDIRPRKPSNGDSACHKDRGFWENGAQADVSEIPCSLASPHQNKKLLKNAMPSGCEVNSVSALDRAKPVLPAINSTNVASPLVAKNSDHLLESAREILAIHGYRTSSSCNAAQPLSSVNSTFPEQKTAVAFDITVTDEKTVHPSARVPLRLRRRRQVAPEITLADVQEKMRAAEERKLKELERIRDCARSRTGNRARPHPADVSAKAIKEKIAAKQAAAERKRKEKMANRKQAGDRVSQKISRIAQGKVSAKTQLESTIERKMQETEKRKVKQQQKGERKKKQKELREKYAKKVKDRMNQMIKQEEEEVLDDLKELETYLASDQSEDESWGNDQEEKVAYEWQDFFAD</sequence>
<accession>A0ABN8MCH9</accession>
<comment type="caution">
    <text evidence="2">The sequence shown here is derived from an EMBL/GenBank/DDBJ whole genome shotgun (WGS) entry which is preliminary data.</text>
</comment>
<feature type="compositionally biased region" description="Basic and acidic residues" evidence="1">
    <location>
        <begin position="285"/>
        <end position="295"/>
    </location>
</feature>
<protein>
    <submittedName>
        <fullName evidence="2">Uncharacterized protein</fullName>
    </submittedName>
</protein>
<reference evidence="2 3" key="1">
    <citation type="submission" date="2022-05" db="EMBL/GenBank/DDBJ databases">
        <authorList>
            <consortium name="Genoscope - CEA"/>
            <person name="William W."/>
        </authorList>
    </citation>
    <scope>NUCLEOTIDE SEQUENCE [LARGE SCALE GENOMIC DNA]</scope>
</reference>
<dbReference type="Proteomes" id="UP001159427">
    <property type="component" value="Unassembled WGS sequence"/>
</dbReference>
<name>A0ABN8MCH9_9CNID</name>
<feature type="compositionally biased region" description="Basic residues" evidence="1">
    <location>
        <begin position="296"/>
        <end position="311"/>
    </location>
</feature>
<organism evidence="2 3">
    <name type="scientific">Porites evermanni</name>
    <dbReference type="NCBI Taxonomy" id="104178"/>
    <lineage>
        <taxon>Eukaryota</taxon>
        <taxon>Metazoa</taxon>
        <taxon>Cnidaria</taxon>
        <taxon>Anthozoa</taxon>
        <taxon>Hexacorallia</taxon>
        <taxon>Scleractinia</taxon>
        <taxon>Fungiina</taxon>
        <taxon>Poritidae</taxon>
        <taxon>Porites</taxon>
    </lineage>
</organism>
<feature type="compositionally biased region" description="Basic and acidic residues" evidence="1">
    <location>
        <begin position="241"/>
        <end position="265"/>
    </location>
</feature>
<evidence type="ECO:0000256" key="1">
    <source>
        <dbReference type="SAM" id="MobiDB-lite"/>
    </source>
</evidence>
<feature type="region of interest" description="Disordered" evidence="1">
    <location>
        <begin position="241"/>
        <end position="326"/>
    </location>
</feature>
<keyword evidence="3" id="KW-1185">Reference proteome</keyword>
<evidence type="ECO:0000313" key="3">
    <source>
        <dbReference type="Proteomes" id="UP001159427"/>
    </source>
</evidence>
<dbReference type="EMBL" id="CALNXI010000418">
    <property type="protein sequence ID" value="CAH3026711.1"/>
    <property type="molecule type" value="Genomic_DNA"/>
</dbReference>
<evidence type="ECO:0000313" key="2">
    <source>
        <dbReference type="EMBL" id="CAH3026711.1"/>
    </source>
</evidence>
<feature type="compositionally biased region" description="Basic and acidic residues" evidence="1">
    <location>
        <begin position="312"/>
        <end position="325"/>
    </location>
</feature>
<proteinExistence type="predicted"/>